<keyword evidence="2" id="KW-0831">Ubiquinone biosynthesis</keyword>
<evidence type="ECO:0000256" key="3">
    <source>
        <dbReference type="ARBA" id="ARBA00023239"/>
    </source>
</evidence>
<dbReference type="PANTHER" id="PTHR38683:SF1">
    <property type="entry name" value="CHORISMATE PYRUVATE-LYASE"/>
    <property type="match status" value="1"/>
</dbReference>
<evidence type="ECO:0000256" key="2">
    <source>
        <dbReference type="ARBA" id="ARBA00022688"/>
    </source>
</evidence>
<protein>
    <submittedName>
        <fullName evidence="4">Chorismate--pyruvate lyase</fullName>
        <ecNumber evidence="4">4.1.3.40</ecNumber>
    </submittedName>
</protein>
<keyword evidence="4" id="KW-0670">Pyruvate</keyword>
<proteinExistence type="inferred from homology"/>
<dbReference type="AlphaFoldDB" id="A0A3B0ZQG4"/>
<name>A0A3B0ZQG4_9ZZZZ</name>
<dbReference type="GO" id="GO:0005829">
    <property type="term" value="C:cytosol"/>
    <property type="evidence" value="ECO:0007669"/>
    <property type="project" value="TreeGrafter"/>
</dbReference>
<gene>
    <name evidence="4" type="ORF">MNBD_GAMMA18-1666</name>
</gene>
<dbReference type="PANTHER" id="PTHR38683">
    <property type="entry name" value="CHORISMATE PYRUVATE-LYASE"/>
    <property type="match status" value="1"/>
</dbReference>
<organism evidence="4">
    <name type="scientific">hydrothermal vent metagenome</name>
    <dbReference type="NCBI Taxonomy" id="652676"/>
    <lineage>
        <taxon>unclassified sequences</taxon>
        <taxon>metagenomes</taxon>
        <taxon>ecological metagenomes</taxon>
    </lineage>
</organism>
<dbReference type="InterPro" id="IPR007440">
    <property type="entry name" value="Chorismate--pyruvate_lyase"/>
</dbReference>
<dbReference type="Pfam" id="PF04345">
    <property type="entry name" value="Chor_lyase"/>
    <property type="match status" value="1"/>
</dbReference>
<accession>A0A3B0ZQG4</accession>
<dbReference type="GO" id="GO:0008813">
    <property type="term" value="F:chorismate lyase activity"/>
    <property type="evidence" value="ECO:0007669"/>
    <property type="project" value="UniProtKB-EC"/>
</dbReference>
<sequence length="186" mass="20954">MVNSNVSWHDKRTHVLRQATPVLRQWLLDDGSLTRRLIQLCGHDFNVQLLGACRGRARHDERRVLSVRDGEQAHVREVYLCSGSLPLVYARTVIPLSTLQGAARRLAHMGERPLGALLFSSKGMRRAGIQVSRLSGSLLQHDLSDELVWGRRSVFYLTDKPLIVSEYFLPSLFELIASKGISEGVR</sequence>
<dbReference type="SUPFAM" id="SSF64288">
    <property type="entry name" value="Chorismate lyase-like"/>
    <property type="match status" value="1"/>
</dbReference>
<reference evidence="4" key="1">
    <citation type="submission" date="2018-06" db="EMBL/GenBank/DDBJ databases">
        <authorList>
            <person name="Zhirakovskaya E."/>
        </authorList>
    </citation>
    <scope>NUCLEOTIDE SEQUENCE</scope>
</reference>
<evidence type="ECO:0000256" key="1">
    <source>
        <dbReference type="ARBA" id="ARBA00022490"/>
    </source>
</evidence>
<evidence type="ECO:0000313" key="4">
    <source>
        <dbReference type="EMBL" id="VAW89682.1"/>
    </source>
</evidence>
<dbReference type="EC" id="4.1.3.40" evidence="4"/>
<keyword evidence="3 4" id="KW-0456">Lyase</keyword>
<keyword evidence="1" id="KW-0963">Cytoplasm</keyword>
<dbReference type="HAMAP" id="MF_01632">
    <property type="entry name" value="UbiC"/>
    <property type="match status" value="1"/>
</dbReference>
<dbReference type="EMBL" id="UOFP01000285">
    <property type="protein sequence ID" value="VAW89682.1"/>
    <property type="molecule type" value="Genomic_DNA"/>
</dbReference>
<dbReference type="GO" id="GO:0006744">
    <property type="term" value="P:ubiquinone biosynthetic process"/>
    <property type="evidence" value="ECO:0007669"/>
    <property type="project" value="UniProtKB-KW"/>
</dbReference>
<dbReference type="InterPro" id="IPR028978">
    <property type="entry name" value="Chorismate_lyase_/UTRA_dom_sf"/>
</dbReference>
<dbReference type="Gene3D" id="3.40.1410.10">
    <property type="entry name" value="Chorismate lyase-like"/>
    <property type="match status" value="1"/>
</dbReference>